<evidence type="ECO:0008006" key="3">
    <source>
        <dbReference type="Google" id="ProtNLM"/>
    </source>
</evidence>
<dbReference type="AlphaFoldDB" id="A0A8K0RFY0"/>
<dbReference type="OrthoDB" id="20872at2759"/>
<evidence type="ECO:0000313" key="1">
    <source>
        <dbReference type="EMBL" id="KAH7092467.1"/>
    </source>
</evidence>
<comment type="caution">
    <text evidence="1">The sequence shown here is derived from an EMBL/GenBank/DDBJ whole genome shotgun (WGS) entry which is preliminary data.</text>
</comment>
<organism evidence="1 2">
    <name type="scientific">Paraphoma chrysanthemicola</name>
    <dbReference type="NCBI Taxonomy" id="798071"/>
    <lineage>
        <taxon>Eukaryota</taxon>
        <taxon>Fungi</taxon>
        <taxon>Dikarya</taxon>
        <taxon>Ascomycota</taxon>
        <taxon>Pezizomycotina</taxon>
        <taxon>Dothideomycetes</taxon>
        <taxon>Pleosporomycetidae</taxon>
        <taxon>Pleosporales</taxon>
        <taxon>Pleosporineae</taxon>
        <taxon>Phaeosphaeriaceae</taxon>
        <taxon>Paraphoma</taxon>
    </lineage>
</organism>
<protein>
    <recommendedName>
        <fullName evidence="3">C2H2-type domain-containing protein</fullName>
    </recommendedName>
</protein>
<sequence length="524" mass="58330">MNVDSTITPAYTGARTERELGAVSHYAEHPEVTFQHQQQEQSTLEINSARSQTTSLSSGRLADLQAIEDAADTRFIVQWQEKTVDTSHASGSSTVATECDEESRRKLYRNYVLLRDWGMSYSVSQGQLDHLPSEAEDLIETICYFLNELVEILVHRIPGLRDGEPKLQEAAPDPMGSLHHQLNQREPIESQSTELFQETWSQCTDEICSYVELLGELHPAIESWVPVHELGPSPEPGQQSIDGAFSYSNLVRTKFQHAPMALTISLGELNYERYLRLLKAREANSGPGHEFQGITSDRAKSDSFHDTGLGTSIPYASTAPPSVAQTLAGESRARFPSLPRAADAGPFTCDFCGDTVFFGTTGDYRKHLLQDLQPYSCLETACARERRVFSSRKSWIEHLKADHDLQPKSPPRQCQLCMEMTGEGMLEICKHYSNHLEDIALASAQAFMTSDNDLASNSDQSIGDEAVEMEEEDENWSAPSPNEDSYLPMVPENSADLIEAQIVPSAMLLLILSAHARVKGYKLR</sequence>
<name>A0A8K0RFY0_9PLEO</name>
<dbReference type="Proteomes" id="UP000813461">
    <property type="component" value="Unassembled WGS sequence"/>
</dbReference>
<evidence type="ECO:0000313" key="2">
    <source>
        <dbReference type="Proteomes" id="UP000813461"/>
    </source>
</evidence>
<dbReference type="PANTHER" id="PTHR35391">
    <property type="entry name" value="C2H2-TYPE DOMAIN-CONTAINING PROTEIN-RELATED"/>
    <property type="match status" value="1"/>
</dbReference>
<accession>A0A8K0RFY0</accession>
<keyword evidence="2" id="KW-1185">Reference proteome</keyword>
<reference evidence="1" key="1">
    <citation type="journal article" date="2021" name="Nat. Commun.">
        <title>Genetic determinants of endophytism in the Arabidopsis root mycobiome.</title>
        <authorList>
            <person name="Mesny F."/>
            <person name="Miyauchi S."/>
            <person name="Thiergart T."/>
            <person name="Pickel B."/>
            <person name="Atanasova L."/>
            <person name="Karlsson M."/>
            <person name="Huettel B."/>
            <person name="Barry K.W."/>
            <person name="Haridas S."/>
            <person name="Chen C."/>
            <person name="Bauer D."/>
            <person name="Andreopoulos W."/>
            <person name="Pangilinan J."/>
            <person name="LaButti K."/>
            <person name="Riley R."/>
            <person name="Lipzen A."/>
            <person name="Clum A."/>
            <person name="Drula E."/>
            <person name="Henrissat B."/>
            <person name="Kohler A."/>
            <person name="Grigoriev I.V."/>
            <person name="Martin F.M."/>
            <person name="Hacquard S."/>
        </authorList>
    </citation>
    <scope>NUCLEOTIDE SEQUENCE</scope>
    <source>
        <strain evidence="1">MPI-SDFR-AT-0120</strain>
    </source>
</reference>
<proteinExistence type="predicted"/>
<dbReference type="EMBL" id="JAGMVJ010000003">
    <property type="protein sequence ID" value="KAH7092467.1"/>
    <property type="molecule type" value="Genomic_DNA"/>
</dbReference>
<gene>
    <name evidence="1" type="ORF">FB567DRAFT_588744</name>
</gene>
<dbReference type="PANTHER" id="PTHR35391:SF7">
    <property type="entry name" value="C2H2-TYPE DOMAIN-CONTAINING PROTEIN"/>
    <property type="match status" value="1"/>
</dbReference>